<dbReference type="EMBL" id="JACSQB010000045">
    <property type="protein sequence ID" value="MBD8046650.1"/>
    <property type="molecule type" value="Genomic_DNA"/>
</dbReference>
<dbReference type="RefSeq" id="WP_191739623.1">
    <property type="nucleotide sequence ID" value="NZ_JACSQB010000045.1"/>
</dbReference>
<accession>A0ABR8YQX3</accession>
<comment type="caution">
    <text evidence="1">The sequence shown here is derived from an EMBL/GenBank/DDBJ whole genome shotgun (WGS) entry which is preliminary data.</text>
</comment>
<organism evidence="1 2">
    <name type="scientific">Clostridium faecium</name>
    <dbReference type="NCBI Taxonomy" id="2762223"/>
    <lineage>
        <taxon>Bacteria</taxon>
        <taxon>Bacillati</taxon>
        <taxon>Bacillota</taxon>
        <taxon>Clostridia</taxon>
        <taxon>Eubacteriales</taxon>
        <taxon>Clostridiaceae</taxon>
        <taxon>Clostridium</taxon>
    </lineage>
</organism>
<evidence type="ECO:0000313" key="1">
    <source>
        <dbReference type="EMBL" id="MBD8046650.1"/>
    </source>
</evidence>
<proteinExistence type="predicted"/>
<name>A0ABR8YQX3_9CLOT</name>
<evidence type="ECO:0008006" key="3">
    <source>
        <dbReference type="Google" id="ProtNLM"/>
    </source>
</evidence>
<keyword evidence="2" id="KW-1185">Reference proteome</keyword>
<gene>
    <name evidence="1" type="ORF">H9637_06270</name>
</gene>
<protein>
    <recommendedName>
        <fullName evidence="3">LSM domain-containing protein</fullName>
    </recommendedName>
</protein>
<sequence length="99" mass="11304">MRVVKAELKAIRKNGIDVKIHNGLMGFITSIDKENITFEDIVNHKVHTKVILLTKKCCSSTPMTILETGVKKEDDDEIEELLDRIIELTGEEIKEKLKK</sequence>
<reference evidence="1 2" key="1">
    <citation type="submission" date="2020-08" db="EMBL/GenBank/DDBJ databases">
        <title>A Genomic Blueprint of the Chicken Gut Microbiome.</title>
        <authorList>
            <person name="Gilroy R."/>
            <person name="Ravi A."/>
            <person name="Getino M."/>
            <person name="Pursley I."/>
            <person name="Horton D.L."/>
            <person name="Alikhan N.-F."/>
            <person name="Baker D."/>
            <person name="Gharbi K."/>
            <person name="Hall N."/>
            <person name="Watson M."/>
            <person name="Adriaenssens E.M."/>
            <person name="Foster-Nyarko E."/>
            <person name="Jarju S."/>
            <person name="Secka A."/>
            <person name="Antonio M."/>
            <person name="Oren A."/>
            <person name="Chaudhuri R."/>
            <person name="La Ragione R.M."/>
            <person name="Hildebrand F."/>
            <person name="Pallen M.J."/>
        </authorList>
    </citation>
    <scope>NUCLEOTIDE SEQUENCE [LARGE SCALE GENOMIC DNA]</scope>
    <source>
        <strain evidence="1 2">N37</strain>
    </source>
</reference>
<evidence type="ECO:0000313" key="2">
    <source>
        <dbReference type="Proteomes" id="UP000627166"/>
    </source>
</evidence>
<dbReference type="Proteomes" id="UP000627166">
    <property type="component" value="Unassembled WGS sequence"/>
</dbReference>